<evidence type="ECO:0000313" key="2">
    <source>
        <dbReference type="EMBL" id="SPD21203.1"/>
    </source>
</evidence>
<gene>
    <name evidence="2" type="ORF">FSB_LOCUS49085</name>
</gene>
<name>A0A2N9IAU2_FAGSY</name>
<protein>
    <recommendedName>
        <fullName evidence="1">Retrotransposon gag domain-containing protein</fullName>
    </recommendedName>
</protein>
<feature type="domain" description="Retrotransposon gag" evidence="1">
    <location>
        <begin position="124"/>
        <end position="193"/>
    </location>
</feature>
<evidence type="ECO:0000259" key="1">
    <source>
        <dbReference type="Pfam" id="PF03732"/>
    </source>
</evidence>
<sequence>MQCNPRQGEIHLRLQMILCNAESSKKGENLKKLQVSSDGSISSSQLKEFIKDAIKDQVGSGSQSSIGYVKPYTQRINLMRMPTNYPPPKFQQFDGKGNPRQHVAHFIETCNNAGAYGDYMVKQFVCSMKGNVFDWYTNLKPNSINSWEQLEREFLNRFYNTRRIVSMVELTNSKQWKEESVIDYIQRYGEISVSTAKINYLRHLVSRCAFK</sequence>
<dbReference type="EMBL" id="OIVN01005168">
    <property type="protein sequence ID" value="SPD21203.1"/>
    <property type="molecule type" value="Genomic_DNA"/>
</dbReference>
<reference evidence="2" key="1">
    <citation type="submission" date="2018-02" db="EMBL/GenBank/DDBJ databases">
        <authorList>
            <person name="Cohen D.B."/>
            <person name="Kent A.D."/>
        </authorList>
    </citation>
    <scope>NUCLEOTIDE SEQUENCE</scope>
</reference>
<dbReference type="PANTHER" id="PTHR33437:SF2">
    <property type="entry name" value="OS06G0361200 PROTEIN"/>
    <property type="match status" value="1"/>
</dbReference>
<dbReference type="Pfam" id="PF03732">
    <property type="entry name" value="Retrotrans_gag"/>
    <property type="match status" value="1"/>
</dbReference>
<accession>A0A2N9IAU2</accession>
<dbReference type="AlphaFoldDB" id="A0A2N9IAU2"/>
<dbReference type="InterPro" id="IPR005162">
    <property type="entry name" value="Retrotrans_gag_dom"/>
</dbReference>
<organism evidence="2">
    <name type="scientific">Fagus sylvatica</name>
    <name type="common">Beechnut</name>
    <dbReference type="NCBI Taxonomy" id="28930"/>
    <lineage>
        <taxon>Eukaryota</taxon>
        <taxon>Viridiplantae</taxon>
        <taxon>Streptophyta</taxon>
        <taxon>Embryophyta</taxon>
        <taxon>Tracheophyta</taxon>
        <taxon>Spermatophyta</taxon>
        <taxon>Magnoliopsida</taxon>
        <taxon>eudicotyledons</taxon>
        <taxon>Gunneridae</taxon>
        <taxon>Pentapetalae</taxon>
        <taxon>rosids</taxon>
        <taxon>fabids</taxon>
        <taxon>Fagales</taxon>
        <taxon>Fagaceae</taxon>
        <taxon>Fagus</taxon>
    </lineage>
</organism>
<dbReference type="PANTHER" id="PTHR33437">
    <property type="entry name" value="OS06G0361200 PROTEIN"/>
    <property type="match status" value="1"/>
</dbReference>
<proteinExistence type="predicted"/>